<dbReference type="InterPro" id="IPR000192">
    <property type="entry name" value="Aminotrans_V_dom"/>
</dbReference>
<keyword evidence="1" id="KW-0663">Pyridoxal phosphate</keyword>
<comment type="caution">
    <text evidence="3">The sequence shown here is derived from an EMBL/GenBank/DDBJ whole genome shotgun (WGS) entry which is preliminary data.</text>
</comment>
<dbReference type="Pfam" id="PF00266">
    <property type="entry name" value="Aminotran_5"/>
    <property type="match status" value="2"/>
</dbReference>
<sequence>MIADTPGLMQAVRDRFAHVDACPFTGPRVFFENAGGALHLKSVVETSAFYASIPDNQGRDNAASTALVETIARGKADMALFFNGAAGRVFVGESGTEVLFRLIRTAALAAAPGGTMVGSTLEHPASNSAMARYADVTGRSHLRVAHDDATGVVGVEAYRALLTPDTRVVSIVHTSPVTGMAVDVAAVAALVREIAPEAFIIVDGIQHASHGAVDVAGIGADGYAVSPYKMFSRHGYGVGWASERLSLTMKDQLVGSAADAWELGTRDTGAYATFSDVIAYFDWLGGEVSDATDPRSRLEAAAGAIKLQEQALARALIEGTGNLPGLGELPGVTLIGGDRIEGREGVVSFVLEGAASADVVAHLNAAGVRVHMRKNDNYSGNVLDPLGLDSCVRVSPSHYNTLGEVAQLLAAMKALVDG</sequence>
<keyword evidence="3" id="KW-0808">Transferase</keyword>
<dbReference type="Proteomes" id="UP001348149">
    <property type="component" value="Unassembled WGS sequence"/>
</dbReference>
<protein>
    <submittedName>
        <fullName evidence="3">Aminotransferase class V-fold PLP-dependent enzyme</fullName>
    </submittedName>
</protein>
<evidence type="ECO:0000313" key="3">
    <source>
        <dbReference type="EMBL" id="MEC3860426.1"/>
    </source>
</evidence>
<organism evidence="3 4">
    <name type="scientific">Mesobacterium hydrothermale</name>
    <dbReference type="NCBI Taxonomy" id="3111907"/>
    <lineage>
        <taxon>Bacteria</taxon>
        <taxon>Pseudomonadati</taxon>
        <taxon>Pseudomonadota</taxon>
        <taxon>Alphaproteobacteria</taxon>
        <taxon>Rhodobacterales</taxon>
        <taxon>Roseobacteraceae</taxon>
        <taxon>Mesobacterium</taxon>
    </lineage>
</organism>
<evidence type="ECO:0000256" key="1">
    <source>
        <dbReference type="ARBA" id="ARBA00022898"/>
    </source>
</evidence>
<dbReference type="Gene3D" id="3.40.640.10">
    <property type="entry name" value="Type I PLP-dependent aspartate aminotransferase-like (Major domain)"/>
    <property type="match status" value="1"/>
</dbReference>
<evidence type="ECO:0000313" key="4">
    <source>
        <dbReference type="Proteomes" id="UP001348149"/>
    </source>
</evidence>
<dbReference type="Gene3D" id="3.90.1150.10">
    <property type="entry name" value="Aspartate Aminotransferase, domain 1"/>
    <property type="match status" value="1"/>
</dbReference>
<keyword evidence="4" id="KW-1185">Reference proteome</keyword>
<dbReference type="RefSeq" id="WP_326296048.1">
    <property type="nucleotide sequence ID" value="NZ_JAYLLH010000003.1"/>
</dbReference>
<evidence type="ECO:0000259" key="2">
    <source>
        <dbReference type="Pfam" id="PF00266"/>
    </source>
</evidence>
<dbReference type="EMBL" id="JAYLLH010000003">
    <property type="protein sequence ID" value="MEC3860426.1"/>
    <property type="molecule type" value="Genomic_DNA"/>
</dbReference>
<feature type="domain" description="Aminotransferase class V" evidence="2">
    <location>
        <begin position="325"/>
        <end position="408"/>
    </location>
</feature>
<dbReference type="PANTHER" id="PTHR43586:SF8">
    <property type="entry name" value="CYSTEINE DESULFURASE 1, CHLOROPLASTIC"/>
    <property type="match status" value="1"/>
</dbReference>
<dbReference type="SUPFAM" id="SSF53383">
    <property type="entry name" value="PLP-dependent transferases"/>
    <property type="match status" value="1"/>
</dbReference>
<reference evidence="3 4" key="1">
    <citation type="submission" date="2024-01" db="EMBL/GenBank/DDBJ databases">
        <title>Mesobacterium rodlantinim sp. nov., isolated from shallow sea hydrothermal systems off Kueishantao Island.</title>
        <authorList>
            <person name="Su Z."/>
            <person name="Tang K."/>
        </authorList>
    </citation>
    <scope>NUCLEOTIDE SEQUENCE [LARGE SCALE GENOMIC DNA]</scope>
    <source>
        <strain evidence="3 4">TK19101</strain>
    </source>
</reference>
<dbReference type="InterPro" id="IPR015424">
    <property type="entry name" value="PyrdxlP-dep_Trfase"/>
</dbReference>
<dbReference type="InterPro" id="IPR015422">
    <property type="entry name" value="PyrdxlP-dep_Trfase_small"/>
</dbReference>
<keyword evidence="3" id="KW-0032">Aminotransferase</keyword>
<name>A0ABU6HDQ5_9RHOB</name>
<gene>
    <name evidence="3" type="ORF">VK792_03945</name>
</gene>
<dbReference type="PANTHER" id="PTHR43586">
    <property type="entry name" value="CYSTEINE DESULFURASE"/>
    <property type="match status" value="1"/>
</dbReference>
<dbReference type="InterPro" id="IPR015421">
    <property type="entry name" value="PyrdxlP-dep_Trfase_major"/>
</dbReference>
<proteinExistence type="predicted"/>
<accession>A0ABU6HDQ5</accession>
<feature type="domain" description="Aminotransferase class V" evidence="2">
    <location>
        <begin position="29"/>
        <end position="257"/>
    </location>
</feature>
<dbReference type="GO" id="GO:0008483">
    <property type="term" value="F:transaminase activity"/>
    <property type="evidence" value="ECO:0007669"/>
    <property type="project" value="UniProtKB-KW"/>
</dbReference>